<dbReference type="Proteomes" id="UP000322918">
    <property type="component" value="Unassembled WGS sequence"/>
</dbReference>
<dbReference type="OrthoDB" id="9927703at2"/>
<dbReference type="EMBL" id="VWNE01000002">
    <property type="protein sequence ID" value="KAA8486341.1"/>
    <property type="molecule type" value="Genomic_DNA"/>
</dbReference>
<keyword evidence="4" id="KW-1185">Reference proteome</keyword>
<dbReference type="AlphaFoldDB" id="A0A4Q0MCP0"/>
<organism evidence="2 3">
    <name type="scientific">Arcticibacter tournemirensis</name>
    <dbReference type="NCBI Taxonomy" id="699437"/>
    <lineage>
        <taxon>Bacteria</taxon>
        <taxon>Pseudomonadati</taxon>
        <taxon>Bacteroidota</taxon>
        <taxon>Sphingobacteriia</taxon>
        <taxon>Sphingobacteriales</taxon>
        <taxon>Sphingobacteriaceae</taxon>
        <taxon>Arcticibacter</taxon>
    </lineage>
</organism>
<reference evidence="2 3" key="1">
    <citation type="submission" date="2018-12" db="EMBL/GenBank/DDBJ databases">
        <title>The Draft Genome Sequence of the Soil Bacterium Pedobacter tournemirensis R1.</title>
        <authorList>
            <person name="He J."/>
        </authorList>
    </citation>
    <scope>NUCLEOTIDE SEQUENCE [LARGE SCALE GENOMIC DNA]</scope>
    <source>
        <strain evidence="2 3">R1</strain>
    </source>
</reference>
<dbReference type="RefSeq" id="WP_128768354.1">
    <property type="nucleotide sequence ID" value="NZ_RXOC01000003.1"/>
</dbReference>
<comment type="caution">
    <text evidence="2">The sequence shown here is derived from an EMBL/GenBank/DDBJ whole genome shotgun (WGS) entry which is preliminary data.</text>
</comment>
<reference evidence="1 4" key="2">
    <citation type="submission" date="2019-09" db="EMBL/GenBank/DDBJ databases">
        <title>Pararcticibacter amylolyticus gen. nov., sp. nov., isolated from a rottenly hemp rope, and reclassification of Pedobacter tournemirensis as Pararcticibacter tournemirensis comb. nov.</title>
        <authorList>
            <person name="Cai Y."/>
        </authorList>
    </citation>
    <scope>NUCLEOTIDE SEQUENCE [LARGE SCALE GENOMIC DNA]</scope>
    <source>
        <strain evidence="1 4">TF5-37.2-LB10</strain>
    </source>
</reference>
<evidence type="ECO:0000313" key="1">
    <source>
        <dbReference type="EMBL" id="KAA8486341.1"/>
    </source>
</evidence>
<sequence length="70" mass="8291">MERILTNKEAETKYNELTDRDKYKINSDKIRFGEYFIGLDHNSYYRVDPINVIVTEGQPVNIRPNDLTII</sequence>
<evidence type="ECO:0000313" key="2">
    <source>
        <dbReference type="EMBL" id="RXF71110.1"/>
    </source>
</evidence>
<accession>A0A4Q0MCP0</accession>
<evidence type="ECO:0000313" key="4">
    <source>
        <dbReference type="Proteomes" id="UP000322918"/>
    </source>
</evidence>
<gene>
    <name evidence="2" type="ORF">EKH83_05270</name>
    <name evidence="1" type="ORF">F1649_01810</name>
</gene>
<evidence type="ECO:0000313" key="3">
    <source>
        <dbReference type="Proteomes" id="UP000290848"/>
    </source>
</evidence>
<dbReference type="Proteomes" id="UP000290848">
    <property type="component" value="Unassembled WGS sequence"/>
</dbReference>
<name>A0A4Q0MCP0_9SPHI</name>
<proteinExistence type="predicted"/>
<protein>
    <submittedName>
        <fullName evidence="2">Uncharacterized protein</fullName>
    </submittedName>
</protein>
<dbReference type="EMBL" id="RXOC01000003">
    <property type="protein sequence ID" value="RXF71110.1"/>
    <property type="molecule type" value="Genomic_DNA"/>
</dbReference>